<evidence type="ECO:0000313" key="3">
    <source>
        <dbReference type="Proteomes" id="UP001174136"/>
    </source>
</evidence>
<feature type="compositionally biased region" description="Low complexity" evidence="1">
    <location>
        <begin position="25"/>
        <end position="36"/>
    </location>
</feature>
<feature type="compositionally biased region" description="Polar residues" evidence="1">
    <location>
        <begin position="1"/>
        <end position="18"/>
    </location>
</feature>
<evidence type="ECO:0000313" key="2">
    <source>
        <dbReference type="EMBL" id="KAK0151286.1"/>
    </source>
</evidence>
<feature type="region of interest" description="Disordered" evidence="1">
    <location>
        <begin position="1"/>
        <end position="136"/>
    </location>
</feature>
<dbReference type="Proteomes" id="UP001174136">
    <property type="component" value="Unassembled WGS sequence"/>
</dbReference>
<name>A0AA47N445_MERPO</name>
<protein>
    <submittedName>
        <fullName evidence="2">WD repeat-containing protein 90</fullName>
    </submittedName>
</protein>
<dbReference type="AlphaFoldDB" id="A0AA47N445"/>
<proteinExistence type="predicted"/>
<evidence type="ECO:0000256" key="1">
    <source>
        <dbReference type="SAM" id="MobiDB-lite"/>
    </source>
</evidence>
<keyword evidence="3" id="KW-1185">Reference proteome</keyword>
<dbReference type="EMBL" id="JAOPHQ010001306">
    <property type="protein sequence ID" value="KAK0151286.1"/>
    <property type="molecule type" value="Genomic_DNA"/>
</dbReference>
<feature type="region of interest" description="Disordered" evidence="1">
    <location>
        <begin position="153"/>
        <end position="173"/>
    </location>
</feature>
<comment type="caution">
    <text evidence="2">The sequence shown here is derived from an EMBL/GenBank/DDBJ whole genome shotgun (WGS) entry which is preliminary data.</text>
</comment>
<organism evidence="2 3">
    <name type="scientific">Merluccius polli</name>
    <name type="common">Benguela hake</name>
    <name type="synonym">Merluccius cadenati</name>
    <dbReference type="NCBI Taxonomy" id="89951"/>
    <lineage>
        <taxon>Eukaryota</taxon>
        <taxon>Metazoa</taxon>
        <taxon>Chordata</taxon>
        <taxon>Craniata</taxon>
        <taxon>Vertebrata</taxon>
        <taxon>Euteleostomi</taxon>
        <taxon>Actinopterygii</taxon>
        <taxon>Neopterygii</taxon>
        <taxon>Teleostei</taxon>
        <taxon>Neoteleostei</taxon>
        <taxon>Acanthomorphata</taxon>
        <taxon>Zeiogadaria</taxon>
        <taxon>Gadariae</taxon>
        <taxon>Gadiformes</taxon>
        <taxon>Gadoidei</taxon>
        <taxon>Merlucciidae</taxon>
        <taxon>Merluccius</taxon>
    </lineage>
</organism>
<sequence length="173" mass="18353">MPFDSIQKSHSNRGSTSDPAPPSPVRGVSRRVSLSRPVKDRVSLIQQITTPRGLPKSGPPVVPELPDLGVVVSQEDRLHQSPQGPRSPEGAGKDSDGTPGGAGEGGTHIYMHQTDALSGQSEDSDTEEKRPPDPILRLNRIIGFGGATASCVSVHRDDQRKGTRESGHVKCNA</sequence>
<feature type="compositionally biased region" description="Basic and acidic residues" evidence="1">
    <location>
        <begin position="154"/>
        <end position="173"/>
    </location>
</feature>
<gene>
    <name evidence="2" type="primary">wdr90_3</name>
    <name evidence="2" type="ORF">N1851_007570</name>
</gene>
<reference evidence="2" key="1">
    <citation type="journal article" date="2023" name="Front. Mar. Sci.">
        <title>A new Merluccius polli reference genome to investigate the effects of global change in West African waters.</title>
        <authorList>
            <person name="Mateo J.L."/>
            <person name="Blanco-Fernandez C."/>
            <person name="Garcia-Vazquez E."/>
            <person name="Machado-Schiaffino G."/>
        </authorList>
    </citation>
    <scope>NUCLEOTIDE SEQUENCE</scope>
    <source>
        <strain evidence="2">C29</strain>
        <tissue evidence="2">Fin</tissue>
    </source>
</reference>
<accession>A0AA47N445</accession>